<dbReference type="EMBL" id="BBNS01000029">
    <property type="protein sequence ID" value="GAL72691.1"/>
    <property type="molecule type" value="Genomic_DNA"/>
</dbReference>
<dbReference type="AlphaFoldDB" id="A0A090VQM9"/>
<sequence length="85" mass="9886">MHPQHIEGSKSLNQYAFDLYNQSKVENENLLLSPLSTYYALLMAYEGASNKTKQEFENVLYIENSEYIPNKVLNTQKQQSDSYMV</sequence>
<dbReference type="RefSeq" id="WP_042240791.1">
    <property type="nucleotide sequence ID" value="NZ_BBNR01000002.1"/>
</dbReference>
<dbReference type="Proteomes" id="UP000029641">
    <property type="component" value="Unassembled WGS sequence"/>
</dbReference>
<dbReference type="SUPFAM" id="SSF56574">
    <property type="entry name" value="Serpins"/>
    <property type="match status" value="1"/>
</dbReference>
<feature type="domain" description="Serpin" evidence="1">
    <location>
        <begin position="11"/>
        <end position="70"/>
    </location>
</feature>
<dbReference type="EMBL" id="BBNR01000002">
    <property type="protein sequence ID" value="GAL65634.1"/>
    <property type="molecule type" value="Genomic_DNA"/>
</dbReference>
<dbReference type="InterPro" id="IPR036186">
    <property type="entry name" value="Serpin_sf"/>
</dbReference>
<evidence type="ECO:0000313" key="4">
    <source>
        <dbReference type="Proteomes" id="UP000029641"/>
    </source>
</evidence>
<reference evidence="4 5" key="1">
    <citation type="journal article" date="2014" name="Genome Announc.">
        <title>Draft Genome Sequence of Marine Flavobacterium Jejuia pallidilutea Strain 11shimoA1 and Pigmentation Mutants.</title>
        <authorList>
            <person name="Takatani N."/>
            <person name="Nakanishi M."/>
            <person name="Meirelles P."/>
            <person name="Mino S."/>
            <person name="Suda W."/>
            <person name="Oshima K."/>
            <person name="Hattori M."/>
            <person name="Ohkuma M."/>
            <person name="Hosokawa M."/>
            <person name="Miyashita K."/>
            <person name="Thompson F.L."/>
            <person name="Niwa A."/>
            <person name="Sawabe T."/>
            <person name="Sawabe T."/>
        </authorList>
    </citation>
    <scope>NUCLEOTIDE SEQUENCE [LARGE SCALE GENOMIC DNA]</scope>
    <source>
        <strain evidence="2 4">JCM 19301</strain>
        <strain evidence="3">JCM 19302</strain>
        <strain evidence="5">JCM19302</strain>
    </source>
</reference>
<dbReference type="Pfam" id="PF00079">
    <property type="entry name" value="Serpin"/>
    <property type="match status" value="1"/>
</dbReference>
<protein>
    <recommendedName>
        <fullName evidence="1">Serpin domain-containing protein</fullName>
    </recommendedName>
</protein>
<evidence type="ECO:0000259" key="1">
    <source>
        <dbReference type="Pfam" id="PF00079"/>
    </source>
</evidence>
<proteinExistence type="predicted"/>
<accession>A0A090VQM9</accession>
<evidence type="ECO:0000313" key="5">
    <source>
        <dbReference type="Proteomes" id="UP000029646"/>
    </source>
</evidence>
<dbReference type="InterPro" id="IPR042178">
    <property type="entry name" value="Serpin_sf_1"/>
</dbReference>
<evidence type="ECO:0000313" key="2">
    <source>
        <dbReference type="EMBL" id="GAL65634.1"/>
    </source>
</evidence>
<dbReference type="Proteomes" id="UP000029646">
    <property type="component" value="Unassembled WGS sequence"/>
</dbReference>
<dbReference type="Gene3D" id="3.30.497.10">
    <property type="entry name" value="Antithrombin, subunit I, domain 2"/>
    <property type="match status" value="1"/>
</dbReference>
<name>A0A090VQM9_9FLAO</name>
<organism evidence="2 4">
    <name type="scientific">Jejuia pallidilutea</name>
    <dbReference type="NCBI Taxonomy" id="504487"/>
    <lineage>
        <taxon>Bacteria</taxon>
        <taxon>Pseudomonadati</taxon>
        <taxon>Bacteroidota</taxon>
        <taxon>Flavobacteriia</taxon>
        <taxon>Flavobacteriales</taxon>
        <taxon>Flavobacteriaceae</taxon>
        <taxon>Jejuia</taxon>
    </lineage>
</organism>
<comment type="caution">
    <text evidence="2">The sequence shown here is derived from an EMBL/GenBank/DDBJ whole genome shotgun (WGS) entry which is preliminary data.</text>
</comment>
<evidence type="ECO:0000313" key="3">
    <source>
        <dbReference type="EMBL" id="GAL72691.1"/>
    </source>
</evidence>
<gene>
    <name evidence="2" type="ORF">JCM19301_3319</name>
    <name evidence="3" type="ORF">JCM19302_2351</name>
</gene>
<dbReference type="InterPro" id="IPR023796">
    <property type="entry name" value="Serpin_dom"/>
</dbReference>